<comment type="similarity">
    <text evidence="1">Belongs to the NmrA-type oxidoreductase family.</text>
</comment>
<organism evidence="4 5">
    <name type="scientific">Paracoccus saliphilus</name>
    <dbReference type="NCBI Taxonomy" id="405559"/>
    <lineage>
        <taxon>Bacteria</taxon>
        <taxon>Pseudomonadati</taxon>
        <taxon>Pseudomonadota</taxon>
        <taxon>Alphaproteobacteria</taxon>
        <taxon>Rhodobacterales</taxon>
        <taxon>Paracoccaceae</taxon>
        <taxon>Paracoccus</taxon>
    </lineage>
</organism>
<evidence type="ECO:0000256" key="2">
    <source>
        <dbReference type="ARBA" id="ARBA00022857"/>
    </source>
</evidence>
<dbReference type="CDD" id="cd05251">
    <property type="entry name" value="NmrA_like_SDR_a"/>
    <property type="match status" value="1"/>
</dbReference>
<reference evidence="4 5" key="1">
    <citation type="submission" date="2021-01" db="EMBL/GenBank/DDBJ databases">
        <title>Biogeographic distribution of Paracoccus.</title>
        <authorList>
            <person name="Hollensteiner J."/>
            <person name="Leineberger J."/>
            <person name="Brinkhoff T."/>
            <person name="Daniel R."/>
        </authorList>
    </citation>
    <scope>NUCLEOTIDE SEQUENCE [LARGE SCALE GENOMIC DNA]</scope>
    <source>
        <strain evidence="4 5">DSM 18447</strain>
    </source>
</reference>
<evidence type="ECO:0000313" key="5">
    <source>
        <dbReference type="Proteomes" id="UP001215549"/>
    </source>
</evidence>
<dbReference type="EMBL" id="CP067140">
    <property type="protein sequence ID" value="WCR02741.1"/>
    <property type="molecule type" value="Genomic_DNA"/>
</dbReference>
<gene>
    <name evidence="4" type="ORF">JHX88_18165</name>
</gene>
<dbReference type="Pfam" id="PF05368">
    <property type="entry name" value="NmrA"/>
    <property type="match status" value="1"/>
</dbReference>
<dbReference type="InterPro" id="IPR036291">
    <property type="entry name" value="NAD(P)-bd_dom_sf"/>
</dbReference>
<sequence length="348" mass="37847">MWDTPGYLVAFRCVIEFRYILYTLMFPPPRRVRMRSDMYKDDQTQNKGTVLVFGATGKQGGAVAAALRANGWAVRALVRNTAREEVQRLASAGIDIFAGDFADMTSVENAMAGVDGVFSVQPNSGSAGSGITDSEEVRIGKSVADIAMQSGVRHLVYSSAGIISRGKTGLPNLDTKIEIEEHIRSLDLPSTIIRPATFMDLFTLPGFGLDQETFSFFVHPDQPFQAIAVDDIGKIAAQVIEHPSVYAGRTIEIAGDELTGLELAEALSYAADRRIAYQRFPDVVLNGNEFLRRNAKLFEEGRAAGNANIAALENEFGELWSVSDWLAGPGKPALQAALASDDRPLELR</sequence>
<evidence type="ECO:0000313" key="4">
    <source>
        <dbReference type="EMBL" id="WCR02741.1"/>
    </source>
</evidence>
<dbReference type="RefSeq" id="WP_272848099.1">
    <property type="nucleotide sequence ID" value="NZ_CP067140.1"/>
</dbReference>
<dbReference type="Gene3D" id="3.40.50.720">
    <property type="entry name" value="NAD(P)-binding Rossmann-like Domain"/>
    <property type="match status" value="1"/>
</dbReference>
<keyword evidence="5" id="KW-1185">Reference proteome</keyword>
<keyword evidence="2" id="KW-0521">NADP</keyword>
<evidence type="ECO:0000256" key="1">
    <source>
        <dbReference type="ARBA" id="ARBA00006328"/>
    </source>
</evidence>
<dbReference type="InterPro" id="IPR008030">
    <property type="entry name" value="NmrA-like"/>
</dbReference>
<evidence type="ECO:0000259" key="3">
    <source>
        <dbReference type="Pfam" id="PF05368"/>
    </source>
</evidence>
<dbReference type="InterPro" id="IPR051164">
    <property type="entry name" value="NmrA-like_oxidored"/>
</dbReference>
<dbReference type="Gene3D" id="3.90.25.10">
    <property type="entry name" value="UDP-galactose 4-epimerase, domain 1"/>
    <property type="match status" value="1"/>
</dbReference>
<dbReference type="PANTHER" id="PTHR42748:SF7">
    <property type="entry name" value="NMRA LIKE REDOX SENSOR 1-RELATED"/>
    <property type="match status" value="1"/>
</dbReference>
<dbReference type="Proteomes" id="UP001215549">
    <property type="component" value="Chromosome"/>
</dbReference>
<proteinExistence type="inferred from homology"/>
<feature type="domain" description="NmrA-like" evidence="3">
    <location>
        <begin position="47"/>
        <end position="286"/>
    </location>
</feature>
<protein>
    <submittedName>
        <fullName evidence="4">NmrA/HSCARG family protein</fullName>
    </submittedName>
</protein>
<accession>A0ABY7S7R3</accession>
<dbReference type="PANTHER" id="PTHR42748">
    <property type="entry name" value="NITROGEN METABOLITE REPRESSION PROTEIN NMRA FAMILY MEMBER"/>
    <property type="match status" value="1"/>
</dbReference>
<dbReference type="SUPFAM" id="SSF51735">
    <property type="entry name" value="NAD(P)-binding Rossmann-fold domains"/>
    <property type="match status" value="1"/>
</dbReference>
<name>A0ABY7S7R3_9RHOB</name>